<keyword evidence="3" id="KW-1185">Reference proteome</keyword>
<feature type="compositionally biased region" description="Basic residues" evidence="1">
    <location>
        <begin position="258"/>
        <end position="267"/>
    </location>
</feature>
<proteinExistence type="predicted"/>
<feature type="region of interest" description="Disordered" evidence="1">
    <location>
        <begin position="245"/>
        <end position="274"/>
    </location>
</feature>
<dbReference type="Proteomes" id="UP000078200">
    <property type="component" value="Unassembled WGS sequence"/>
</dbReference>
<dbReference type="VEuPathDB" id="VectorBase:GAUT038598"/>
<dbReference type="AlphaFoldDB" id="A0A1A9VIJ8"/>
<reference evidence="2" key="1">
    <citation type="submission" date="2020-05" db="UniProtKB">
        <authorList>
            <consortium name="EnsemblMetazoa"/>
        </authorList>
    </citation>
    <scope>IDENTIFICATION</scope>
    <source>
        <strain evidence="2">TTRI</strain>
    </source>
</reference>
<evidence type="ECO:0000256" key="1">
    <source>
        <dbReference type="SAM" id="MobiDB-lite"/>
    </source>
</evidence>
<organism evidence="2 3">
    <name type="scientific">Glossina austeni</name>
    <name type="common">Savannah tsetse fly</name>
    <dbReference type="NCBI Taxonomy" id="7395"/>
    <lineage>
        <taxon>Eukaryota</taxon>
        <taxon>Metazoa</taxon>
        <taxon>Ecdysozoa</taxon>
        <taxon>Arthropoda</taxon>
        <taxon>Hexapoda</taxon>
        <taxon>Insecta</taxon>
        <taxon>Pterygota</taxon>
        <taxon>Neoptera</taxon>
        <taxon>Endopterygota</taxon>
        <taxon>Diptera</taxon>
        <taxon>Brachycera</taxon>
        <taxon>Muscomorpha</taxon>
        <taxon>Hippoboscoidea</taxon>
        <taxon>Glossinidae</taxon>
        <taxon>Glossina</taxon>
    </lineage>
</organism>
<evidence type="ECO:0000313" key="2">
    <source>
        <dbReference type="EnsemblMetazoa" id="GAUT038598-PA"/>
    </source>
</evidence>
<name>A0A1A9VIJ8_GLOAU</name>
<sequence length="475" mass="54876">MFGPYPNDYREIADKFRKTCCYKYLTSPVLAASRCGPCFGQQENYYELPQSSIPHPRSHRSQSNRHTRKCKNVCDEIRYNLWLASTKSSIYIPDTATKWFEGQQQLNALAYRMHYCKLQPNSLPAPSDVKRPLRLMGYSNDGDNAKYMSPEFADLWNRHNEIMRRLHFISNFPPEYRPRILKNRRQRLASGNEQSVEKFVTPRMSLSKSVNPFYPNVDEKSNCENPLSSDCLTCDQGSCYSKAHTKAKSCQELPEKKKTSRKRKRRSFSSASHSEKSKILREIWKKPNATEMRESEASFRLYKQESKHIPLFKSENKMETQSSLLPSILEETENKKMIQKLRPPPAPPKPRTKYILRKQEKEFVGKALKIVPNLTANVSKKASHCKNISPPLHLSKLVKELSLKSSPRLSYNPIRSNSTNPAFDRYISRCSLAISDQAMDLNPKVSQRSVMYIVHQIETVKGSLLPQNVDVDEVN</sequence>
<evidence type="ECO:0000313" key="3">
    <source>
        <dbReference type="Proteomes" id="UP000078200"/>
    </source>
</evidence>
<dbReference type="EnsemblMetazoa" id="GAUT038598-RA">
    <property type="protein sequence ID" value="GAUT038598-PA"/>
    <property type="gene ID" value="GAUT038598"/>
</dbReference>
<accession>A0A1A9VIJ8</accession>
<protein>
    <submittedName>
        <fullName evidence="2">Uncharacterized protein</fullName>
    </submittedName>
</protein>